<evidence type="ECO:0000259" key="2">
    <source>
        <dbReference type="Pfam" id="PF00534"/>
    </source>
</evidence>
<dbReference type="InterPro" id="IPR001296">
    <property type="entry name" value="Glyco_trans_1"/>
</dbReference>
<dbReference type="Pfam" id="PF00534">
    <property type="entry name" value="Glycos_transf_1"/>
    <property type="match status" value="1"/>
</dbReference>
<keyword evidence="1" id="KW-0808">Transferase</keyword>
<proteinExistence type="predicted"/>
<reference evidence="3 4" key="1">
    <citation type="submission" date="2012-02" db="EMBL/GenBank/DDBJ databases">
        <title>The Genome Sequence of Bacteroides finegoldii CL09T03C10.</title>
        <authorList>
            <consortium name="The Broad Institute Genome Sequencing Platform"/>
            <person name="Earl A."/>
            <person name="Ward D."/>
            <person name="Feldgarden M."/>
            <person name="Gevers D."/>
            <person name="Zitomersky N.L."/>
            <person name="Coyne M.J."/>
            <person name="Comstock L.E."/>
            <person name="Young S.K."/>
            <person name="Zeng Q."/>
            <person name="Gargeya S."/>
            <person name="Fitzgerald M."/>
            <person name="Haas B."/>
            <person name="Abouelleil A."/>
            <person name="Alvarado L."/>
            <person name="Arachchi H.M."/>
            <person name="Berlin A."/>
            <person name="Chapman S.B."/>
            <person name="Gearin G."/>
            <person name="Goldberg J."/>
            <person name="Griggs A."/>
            <person name="Gujja S."/>
            <person name="Hansen M."/>
            <person name="Heiman D."/>
            <person name="Howarth C."/>
            <person name="Larimer J."/>
            <person name="Lui A."/>
            <person name="MacDonald P.J.P."/>
            <person name="McCowen C."/>
            <person name="Montmayeur A."/>
            <person name="Murphy C."/>
            <person name="Neiman D."/>
            <person name="Pearson M."/>
            <person name="Priest M."/>
            <person name="Roberts A."/>
            <person name="Saif S."/>
            <person name="Shea T."/>
            <person name="Sisk P."/>
            <person name="Stolte C."/>
            <person name="Sykes S."/>
            <person name="Wortman J."/>
            <person name="Nusbaum C."/>
            <person name="Birren B."/>
        </authorList>
    </citation>
    <scope>NUCLEOTIDE SEQUENCE [LARGE SCALE GENOMIC DNA]</scope>
    <source>
        <strain evidence="3 4">CL09T03C10</strain>
    </source>
</reference>
<dbReference type="GO" id="GO:0016757">
    <property type="term" value="F:glycosyltransferase activity"/>
    <property type="evidence" value="ECO:0007669"/>
    <property type="project" value="InterPro"/>
</dbReference>
<evidence type="ECO:0000256" key="1">
    <source>
        <dbReference type="ARBA" id="ARBA00022679"/>
    </source>
</evidence>
<organism evidence="3 4">
    <name type="scientific">Bacteroides finegoldii CL09T03C10</name>
    <dbReference type="NCBI Taxonomy" id="997888"/>
    <lineage>
        <taxon>Bacteria</taxon>
        <taxon>Pseudomonadati</taxon>
        <taxon>Bacteroidota</taxon>
        <taxon>Bacteroidia</taxon>
        <taxon>Bacteroidales</taxon>
        <taxon>Bacteroidaceae</taxon>
        <taxon>Bacteroides</taxon>
    </lineage>
</organism>
<protein>
    <recommendedName>
        <fullName evidence="2">Glycosyl transferase family 1 domain-containing protein</fullName>
    </recommendedName>
</protein>
<evidence type="ECO:0000313" key="3">
    <source>
        <dbReference type="EMBL" id="EKJ91708.1"/>
    </source>
</evidence>
<evidence type="ECO:0000313" key="4">
    <source>
        <dbReference type="Proteomes" id="UP000007995"/>
    </source>
</evidence>
<gene>
    <name evidence="3" type="ORF">HMPREF1057_00543</name>
</gene>
<dbReference type="AlphaFoldDB" id="K5DFG8"/>
<dbReference type="Gene3D" id="3.40.50.2000">
    <property type="entry name" value="Glycogen Phosphorylase B"/>
    <property type="match status" value="2"/>
</dbReference>
<dbReference type="PANTHER" id="PTHR46401:SF2">
    <property type="entry name" value="GLYCOSYLTRANSFERASE WBBK-RELATED"/>
    <property type="match status" value="1"/>
</dbReference>
<dbReference type="OrthoDB" id="9801609at2"/>
<sequence length="329" mass="37803">MEITFFHWAYGDDSSIKRSFMPLIRELRKRSVVYEYSVPYIGSNPIHVVKNILFVYRKRSRNGVNHITGDIHYCIIGLLGAKSVLTIHDDFAFTTAKKGVFDRLYKWIFWLYLPIKLANKVLCISPTTKEAIDGLVKNDKTEVFPQHSLSENYTYSEDRKVSSSSVILQVGTLPQKNLETTLKALRNSTYELHVIRKMTCQQIQLAKELNVRVCNKYDLSDEQIVDEYKKADVLVFPSLQEGFGMPIIEAQAVGCPVITSNRFPMSWVADGGALLLNDPLDEYELKACIEKVLDNLDFRNNLVQSGLRNIERFTLKNVVDRFIELYQSL</sequence>
<dbReference type="SUPFAM" id="SSF53756">
    <property type="entry name" value="UDP-Glycosyltransferase/glycogen phosphorylase"/>
    <property type="match status" value="1"/>
</dbReference>
<comment type="caution">
    <text evidence="3">The sequence shown here is derived from an EMBL/GenBank/DDBJ whole genome shotgun (WGS) entry which is preliminary data.</text>
</comment>
<dbReference type="HOGENOM" id="CLU_009583_27_1_10"/>
<accession>K5DFG8</accession>
<dbReference type="Proteomes" id="UP000007995">
    <property type="component" value="Unassembled WGS sequence"/>
</dbReference>
<feature type="domain" description="Glycosyl transferase family 1" evidence="2">
    <location>
        <begin position="163"/>
        <end position="305"/>
    </location>
</feature>
<name>K5DFG8_9BACE</name>
<dbReference type="RefSeq" id="WP_007759302.1">
    <property type="nucleotide sequence ID" value="NZ_AKBZ01000001.1"/>
</dbReference>
<dbReference type="EMBL" id="AGXW01000002">
    <property type="protein sequence ID" value="EKJ91708.1"/>
    <property type="molecule type" value="Genomic_DNA"/>
</dbReference>
<dbReference type="PANTHER" id="PTHR46401">
    <property type="entry name" value="GLYCOSYLTRANSFERASE WBBK-RELATED"/>
    <property type="match status" value="1"/>
</dbReference>